<feature type="transmembrane region" description="Helical" evidence="5">
    <location>
        <begin position="69"/>
        <end position="91"/>
    </location>
</feature>
<comment type="caution">
    <text evidence="6">The sequence shown here is derived from an EMBL/GenBank/DDBJ whole genome shotgun (WGS) entry which is preliminary data.</text>
</comment>
<evidence type="ECO:0000313" key="6">
    <source>
        <dbReference type="EMBL" id="GLI21757.1"/>
    </source>
</evidence>
<dbReference type="Pfam" id="PF01988">
    <property type="entry name" value="VIT1"/>
    <property type="match status" value="1"/>
</dbReference>
<keyword evidence="2 5" id="KW-0812">Transmembrane</keyword>
<dbReference type="GO" id="GO:0012505">
    <property type="term" value="C:endomembrane system"/>
    <property type="evidence" value="ECO:0007669"/>
    <property type="project" value="UniProtKB-SubCell"/>
</dbReference>
<feature type="transmembrane region" description="Helical" evidence="5">
    <location>
        <begin position="168"/>
        <end position="188"/>
    </location>
</feature>
<feature type="transmembrane region" description="Helical" evidence="5">
    <location>
        <begin position="228"/>
        <end position="246"/>
    </location>
</feature>
<dbReference type="AlphaFoldDB" id="A0A9W6CM89"/>
<dbReference type="InterPro" id="IPR008217">
    <property type="entry name" value="Ccc1_fam"/>
</dbReference>
<comment type="subcellular location">
    <subcellularLocation>
        <location evidence="1">Endomembrane system</location>
        <topology evidence="1">Multi-pass membrane protein</topology>
    </subcellularLocation>
</comment>
<evidence type="ECO:0000256" key="2">
    <source>
        <dbReference type="ARBA" id="ARBA00022692"/>
    </source>
</evidence>
<evidence type="ECO:0000256" key="4">
    <source>
        <dbReference type="ARBA" id="ARBA00023136"/>
    </source>
</evidence>
<proteinExistence type="predicted"/>
<sequence>MPFRQLAGRVMSSEAVRIGLEKRIMSLPSRVVASLKASIGDVVFGMEDGTVSIFGLVFGVAMSTNDPRAVLIAGATGAAAAAVSMMAGSYLDAESVRDARRARRKGPVDATEAAAQVETVAAALTRGGMAAADVAQVSEALKRAPRATLGLRSELDEADDGASPTSHAFWMFVSDLFAGFTPVLPFAFLPMDQARIVSLVLTTVLLVALGIGRGIVGKRSIVRATAETLAIAASAAAAGVLVGRLLS</sequence>
<keyword evidence="4 5" id="KW-0472">Membrane</keyword>
<feature type="transmembrane region" description="Helical" evidence="5">
    <location>
        <begin position="194"/>
        <end position="216"/>
    </location>
</feature>
<dbReference type="Proteomes" id="UP001144397">
    <property type="component" value="Unassembled WGS sequence"/>
</dbReference>
<evidence type="ECO:0000256" key="1">
    <source>
        <dbReference type="ARBA" id="ARBA00004127"/>
    </source>
</evidence>
<evidence type="ECO:0000256" key="5">
    <source>
        <dbReference type="SAM" id="Phobius"/>
    </source>
</evidence>
<protein>
    <recommendedName>
        <fullName evidence="8">VIT family protein</fullName>
    </recommendedName>
</protein>
<gene>
    <name evidence="6" type="ORF">XFLAVUS301_14310</name>
</gene>
<organism evidence="6 7">
    <name type="scientific">Xanthobacter flavus</name>
    <dbReference type="NCBI Taxonomy" id="281"/>
    <lineage>
        <taxon>Bacteria</taxon>
        <taxon>Pseudomonadati</taxon>
        <taxon>Pseudomonadota</taxon>
        <taxon>Alphaproteobacteria</taxon>
        <taxon>Hyphomicrobiales</taxon>
        <taxon>Xanthobacteraceae</taxon>
        <taxon>Xanthobacter</taxon>
    </lineage>
</organism>
<dbReference type="PANTHER" id="PTHR31851">
    <property type="entry name" value="FE(2+)/MN(2+) TRANSPORTER PCL1"/>
    <property type="match status" value="1"/>
</dbReference>
<dbReference type="GO" id="GO:0005384">
    <property type="term" value="F:manganese ion transmembrane transporter activity"/>
    <property type="evidence" value="ECO:0007669"/>
    <property type="project" value="InterPro"/>
</dbReference>
<name>A0A9W6CM89_XANFL</name>
<evidence type="ECO:0008006" key="8">
    <source>
        <dbReference type="Google" id="ProtNLM"/>
    </source>
</evidence>
<accession>A0A9W6CM89</accession>
<keyword evidence="3 5" id="KW-1133">Transmembrane helix</keyword>
<dbReference type="EMBL" id="BSDO01000002">
    <property type="protein sequence ID" value="GLI21757.1"/>
    <property type="molecule type" value="Genomic_DNA"/>
</dbReference>
<dbReference type="GO" id="GO:0030026">
    <property type="term" value="P:intracellular manganese ion homeostasis"/>
    <property type="evidence" value="ECO:0007669"/>
    <property type="project" value="InterPro"/>
</dbReference>
<evidence type="ECO:0000313" key="7">
    <source>
        <dbReference type="Proteomes" id="UP001144397"/>
    </source>
</evidence>
<reference evidence="6" key="1">
    <citation type="submission" date="2022-12" db="EMBL/GenBank/DDBJ databases">
        <title>Reference genome sequencing for broad-spectrum identification of bacterial and archaeal isolates by mass spectrometry.</title>
        <authorList>
            <person name="Sekiguchi Y."/>
            <person name="Tourlousse D.M."/>
        </authorList>
    </citation>
    <scope>NUCLEOTIDE SEQUENCE</scope>
    <source>
        <strain evidence="6">301</strain>
    </source>
</reference>
<evidence type="ECO:0000256" key="3">
    <source>
        <dbReference type="ARBA" id="ARBA00022989"/>
    </source>
</evidence>